<protein>
    <recommendedName>
        <fullName evidence="3">DDE Tnp4 domain-containing protein</fullName>
    </recommendedName>
</protein>
<dbReference type="Pfam" id="PF13359">
    <property type="entry name" value="DDE_Tnp_4"/>
    <property type="match status" value="1"/>
</dbReference>
<keyword evidence="2" id="KW-0479">Metal-binding</keyword>
<evidence type="ECO:0000256" key="1">
    <source>
        <dbReference type="ARBA" id="ARBA00001968"/>
    </source>
</evidence>
<name>A0AAW0T1M0_SCYPA</name>
<evidence type="ECO:0000256" key="2">
    <source>
        <dbReference type="ARBA" id="ARBA00022723"/>
    </source>
</evidence>
<dbReference type="EMBL" id="JARAKH010000040">
    <property type="protein sequence ID" value="KAK8381301.1"/>
    <property type="molecule type" value="Genomic_DNA"/>
</dbReference>
<dbReference type="GO" id="GO:0046872">
    <property type="term" value="F:metal ion binding"/>
    <property type="evidence" value="ECO:0007669"/>
    <property type="project" value="UniProtKB-KW"/>
</dbReference>
<keyword evidence="5" id="KW-1185">Reference proteome</keyword>
<dbReference type="InterPro" id="IPR027806">
    <property type="entry name" value="HARBI1_dom"/>
</dbReference>
<gene>
    <name evidence="4" type="ORF">O3P69_018409</name>
</gene>
<sequence>MEPFVTYFDQTYVTGTYRRVQRQQDDNEIPRVQLRLIPPRFPPEIWNVHEATIRDESRTNNLCEGWNNRYSRLVGHSHPTIWRAIQWIQADHAVVATQLVLESRGEPPKKRQKRVYKNLQTRMKNLCQDRRDGRKSVEEELSDIRGTASTKTCGGLEGTHIAIKTPGVNKVMYFNCKRYHSLNIQLCDANGVILSYCSRFPGATHDAFV</sequence>
<evidence type="ECO:0000313" key="5">
    <source>
        <dbReference type="Proteomes" id="UP001487740"/>
    </source>
</evidence>
<dbReference type="Proteomes" id="UP001487740">
    <property type="component" value="Unassembled WGS sequence"/>
</dbReference>
<evidence type="ECO:0000313" key="4">
    <source>
        <dbReference type="EMBL" id="KAK8381301.1"/>
    </source>
</evidence>
<proteinExistence type="predicted"/>
<reference evidence="4 5" key="1">
    <citation type="submission" date="2023-03" db="EMBL/GenBank/DDBJ databases">
        <title>High-quality genome of Scylla paramamosain provides insights in environmental adaptation.</title>
        <authorList>
            <person name="Zhang L."/>
        </authorList>
    </citation>
    <scope>NUCLEOTIDE SEQUENCE [LARGE SCALE GENOMIC DNA]</scope>
    <source>
        <strain evidence="4">LZ_2023a</strain>
        <tissue evidence="4">Muscle</tissue>
    </source>
</reference>
<accession>A0AAW0T1M0</accession>
<feature type="domain" description="DDE Tnp4" evidence="3">
    <location>
        <begin position="157"/>
        <end position="208"/>
    </location>
</feature>
<dbReference type="AlphaFoldDB" id="A0AAW0T1M0"/>
<comment type="cofactor">
    <cofactor evidence="1">
        <name>a divalent metal cation</name>
        <dbReference type="ChEBI" id="CHEBI:60240"/>
    </cofactor>
</comment>
<organism evidence="4 5">
    <name type="scientific">Scylla paramamosain</name>
    <name type="common">Mud crab</name>
    <dbReference type="NCBI Taxonomy" id="85552"/>
    <lineage>
        <taxon>Eukaryota</taxon>
        <taxon>Metazoa</taxon>
        <taxon>Ecdysozoa</taxon>
        <taxon>Arthropoda</taxon>
        <taxon>Crustacea</taxon>
        <taxon>Multicrustacea</taxon>
        <taxon>Malacostraca</taxon>
        <taxon>Eumalacostraca</taxon>
        <taxon>Eucarida</taxon>
        <taxon>Decapoda</taxon>
        <taxon>Pleocyemata</taxon>
        <taxon>Brachyura</taxon>
        <taxon>Eubrachyura</taxon>
        <taxon>Portunoidea</taxon>
        <taxon>Portunidae</taxon>
        <taxon>Portuninae</taxon>
        <taxon>Scylla</taxon>
    </lineage>
</organism>
<comment type="caution">
    <text evidence="4">The sequence shown here is derived from an EMBL/GenBank/DDBJ whole genome shotgun (WGS) entry which is preliminary data.</text>
</comment>
<evidence type="ECO:0000259" key="3">
    <source>
        <dbReference type="Pfam" id="PF13359"/>
    </source>
</evidence>